<gene>
    <name evidence="3" type="ORF">Bca52824_034919</name>
</gene>
<comment type="caution">
    <text evidence="3">The sequence shown here is derived from an EMBL/GenBank/DDBJ whole genome shotgun (WGS) entry which is preliminary data.</text>
</comment>
<dbReference type="Proteomes" id="UP000886595">
    <property type="component" value="Unassembled WGS sequence"/>
</dbReference>
<feature type="chain" id="PRO_5036470377" evidence="2">
    <location>
        <begin position="20"/>
        <end position="134"/>
    </location>
</feature>
<evidence type="ECO:0000313" key="3">
    <source>
        <dbReference type="EMBL" id="KAG2298447.1"/>
    </source>
</evidence>
<keyword evidence="2" id="KW-0732">Signal</keyword>
<keyword evidence="4" id="KW-1185">Reference proteome</keyword>
<evidence type="ECO:0000313" key="4">
    <source>
        <dbReference type="Proteomes" id="UP000886595"/>
    </source>
</evidence>
<name>A0A8X7S275_BRACI</name>
<evidence type="ECO:0000256" key="2">
    <source>
        <dbReference type="SAM" id="SignalP"/>
    </source>
</evidence>
<proteinExistence type="predicted"/>
<accession>A0A8X7S275</accession>
<dbReference type="AlphaFoldDB" id="A0A8X7S275"/>
<sequence length="134" mass="15193">MFVFFKLLLKHCLQNLISASPDTSPDPFSVSIRPDESVAAANLSFADGVATKDIHVDPMMSFTVRIFLPESALSPSERDNSHSQCHRQPRSDRRHSQVIPLNQTSPERSESRRRSYRCSKESYGGYTPSPRRKI</sequence>
<protein>
    <submittedName>
        <fullName evidence="3">Uncharacterized protein</fullName>
    </submittedName>
</protein>
<reference evidence="3 4" key="1">
    <citation type="submission" date="2020-02" db="EMBL/GenBank/DDBJ databases">
        <authorList>
            <person name="Ma Q."/>
            <person name="Huang Y."/>
            <person name="Song X."/>
            <person name="Pei D."/>
        </authorList>
    </citation>
    <scope>NUCLEOTIDE SEQUENCE [LARGE SCALE GENOMIC DNA]</scope>
    <source>
        <strain evidence="3">Sxm20200214</strain>
        <tissue evidence="3">Leaf</tissue>
    </source>
</reference>
<dbReference type="EMBL" id="JAAMPC010000008">
    <property type="protein sequence ID" value="KAG2298447.1"/>
    <property type="molecule type" value="Genomic_DNA"/>
</dbReference>
<feature type="region of interest" description="Disordered" evidence="1">
    <location>
        <begin position="73"/>
        <end position="134"/>
    </location>
</feature>
<evidence type="ECO:0000256" key="1">
    <source>
        <dbReference type="SAM" id="MobiDB-lite"/>
    </source>
</evidence>
<dbReference type="OrthoDB" id="1708434at2759"/>
<feature type="signal peptide" evidence="2">
    <location>
        <begin position="1"/>
        <end position="19"/>
    </location>
</feature>
<organism evidence="3 4">
    <name type="scientific">Brassica carinata</name>
    <name type="common">Ethiopian mustard</name>
    <name type="synonym">Abyssinian cabbage</name>
    <dbReference type="NCBI Taxonomy" id="52824"/>
    <lineage>
        <taxon>Eukaryota</taxon>
        <taxon>Viridiplantae</taxon>
        <taxon>Streptophyta</taxon>
        <taxon>Embryophyta</taxon>
        <taxon>Tracheophyta</taxon>
        <taxon>Spermatophyta</taxon>
        <taxon>Magnoliopsida</taxon>
        <taxon>eudicotyledons</taxon>
        <taxon>Gunneridae</taxon>
        <taxon>Pentapetalae</taxon>
        <taxon>rosids</taxon>
        <taxon>malvids</taxon>
        <taxon>Brassicales</taxon>
        <taxon>Brassicaceae</taxon>
        <taxon>Brassiceae</taxon>
        <taxon>Brassica</taxon>
    </lineage>
</organism>